<gene>
    <name evidence="2" type="ORF">TrST_g13383</name>
</gene>
<name>A0A9W7C9A7_9STRA</name>
<keyword evidence="3" id="KW-1185">Reference proteome</keyword>
<protein>
    <recommendedName>
        <fullName evidence="4">Transmembrane protein</fullName>
    </recommendedName>
</protein>
<dbReference type="EMBL" id="BRXY01000569">
    <property type="protein sequence ID" value="GMI00479.1"/>
    <property type="molecule type" value="Genomic_DNA"/>
</dbReference>
<accession>A0A9W7C9A7</accession>
<feature type="transmembrane region" description="Helical" evidence="1">
    <location>
        <begin position="278"/>
        <end position="304"/>
    </location>
</feature>
<feature type="transmembrane region" description="Helical" evidence="1">
    <location>
        <begin position="395"/>
        <end position="415"/>
    </location>
</feature>
<dbReference type="OrthoDB" id="194593at2759"/>
<feature type="transmembrane region" description="Helical" evidence="1">
    <location>
        <begin position="247"/>
        <end position="266"/>
    </location>
</feature>
<evidence type="ECO:0000313" key="2">
    <source>
        <dbReference type="EMBL" id="GMI00479.1"/>
    </source>
</evidence>
<comment type="caution">
    <text evidence="2">The sequence shown here is derived from an EMBL/GenBank/DDBJ whole genome shotgun (WGS) entry which is preliminary data.</text>
</comment>
<keyword evidence="1" id="KW-0812">Transmembrane</keyword>
<dbReference type="AlphaFoldDB" id="A0A9W7C9A7"/>
<sequence length="430" mass="49318">MGRAKHSGSAPAALNEYTLMSDTAGEYPELERLTERTAERRTLHEDAGRTRVMLSEERTWNFQNTIAFWAATFFIQGSVLFTIGSACMYPSVLTVCGEEGTDAEDETVNCQPEFIYKAWVDYSFMIGAWCFTVGNYCVYFQVINSHDEDDGDDKYDGKLRFVTRPIRDWGHIGAISNLLGAFAFNVNTLLMYDTANHDGSVWYEYNLVYVLSGGLGSVLFAVGAFAEGEHNTWRSGSLWENVKKPEVLMAVLNFLASLMFLLAYIVEYNHYANHHEEVLVWLVATPFTVGSFFFFIGSWMSLVLWKQQNFGLGYAKHIYGKSHVVVDLPQQLMAIVYIGCITMQWERLANCFTYDWGYYHNVYLLEITFRLLLYHCIMFLMSALHTTPNRHPFRFLLWAMRVIALYAFVGDVYLLRKESLDLASEGRESD</sequence>
<feature type="transmembrane region" description="Helical" evidence="1">
    <location>
        <begin position="169"/>
        <end position="187"/>
    </location>
</feature>
<feature type="transmembrane region" description="Helical" evidence="1">
    <location>
        <begin position="207"/>
        <end position="226"/>
    </location>
</feature>
<keyword evidence="1" id="KW-1133">Transmembrane helix</keyword>
<proteinExistence type="predicted"/>
<evidence type="ECO:0008006" key="4">
    <source>
        <dbReference type="Google" id="ProtNLM"/>
    </source>
</evidence>
<reference evidence="3" key="1">
    <citation type="journal article" date="2023" name="Commun. Biol.">
        <title>Genome analysis of Parmales, the sister group of diatoms, reveals the evolutionary specialization of diatoms from phago-mixotrophs to photoautotrophs.</title>
        <authorList>
            <person name="Ban H."/>
            <person name="Sato S."/>
            <person name="Yoshikawa S."/>
            <person name="Yamada K."/>
            <person name="Nakamura Y."/>
            <person name="Ichinomiya M."/>
            <person name="Sato N."/>
            <person name="Blanc-Mathieu R."/>
            <person name="Endo H."/>
            <person name="Kuwata A."/>
            <person name="Ogata H."/>
        </authorList>
    </citation>
    <scope>NUCLEOTIDE SEQUENCE [LARGE SCALE GENOMIC DNA]</scope>
    <source>
        <strain evidence="3">NIES 3701</strain>
    </source>
</reference>
<feature type="transmembrane region" description="Helical" evidence="1">
    <location>
        <begin position="357"/>
        <end position="383"/>
    </location>
</feature>
<feature type="transmembrane region" description="Helical" evidence="1">
    <location>
        <begin position="324"/>
        <end position="345"/>
    </location>
</feature>
<evidence type="ECO:0000313" key="3">
    <source>
        <dbReference type="Proteomes" id="UP001165085"/>
    </source>
</evidence>
<evidence type="ECO:0000256" key="1">
    <source>
        <dbReference type="SAM" id="Phobius"/>
    </source>
</evidence>
<dbReference type="Proteomes" id="UP001165085">
    <property type="component" value="Unassembled WGS sequence"/>
</dbReference>
<organism evidence="2 3">
    <name type="scientific">Triparma strigata</name>
    <dbReference type="NCBI Taxonomy" id="1606541"/>
    <lineage>
        <taxon>Eukaryota</taxon>
        <taxon>Sar</taxon>
        <taxon>Stramenopiles</taxon>
        <taxon>Ochrophyta</taxon>
        <taxon>Bolidophyceae</taxon>
        <taxon>Parmales</taxon>
        <taxon>Triparmaceae</taxon>
        <taxon>Triparma</taxon>
    </lineage>
</organism>
<keyword evidence="1" id="KW-0472">Membrane</keyword>